<dbReference type="Proteomes" id="UP000590511">
    <property type="component" value="Unassembled WGS sequence"/>
</dbReference>
<dbReference type="InterPro" id="IPR036271">
    <property type="entry name" value="Tet_transcr_reg_TetR-rel_C_sf"/>
</dbReference>
<dbReference type="PROSITE" id="PS01081">
    <property type="entry name" value="HTH_TETR_1"/>
    <property type="match status" value="1"/>
</dbReference>
<evidence type="ECO:0000256" key="4">
    <source>
        <dbReference type="PROSITE-ProRule" id="PRU00335"/>
    </source>
</evidence>
<accession>A0A7W7HK59</accession>
<dbReference type="GO" id="GO:0003677">
    <property type="term" value="F:DNA binding"/>
    <property type="evidence" value="ECO:0007669"/>
    <property type="project" value="UniProtKB-UniRule"/>
</dbReference>
<keyword evidence="2 4" id="KW-0238">DNA-binding</keyword>
<dbReference type="SUPFAM" id="SSF48498">
    <property type="entry name" value="Tetracyclin repressor-like, C-terminal domain"/>
    <property type="match status" value="1"/>
</dbReference>
<dbReference type="InterPro" id="IPR001647">
    <property type="entry name" value="HTH_TetR"/>
</dbReference>
<keyword evidence="3" id="KW-0804">Transcription</keyword>
<keyword evidence="9" id="KW-1185">Reference proteome</keyword>
<keyword evidence="1" id="KW-0805">Transcription regulation</keyword>
<dbReference type="PANTHER" id="PTHR47506:SF1">
    <property type="entry name" value="HTH-TYPE TRANSCRIPTIONAL REGULATOR YJDC"/>
    <property type="match status" value="1"/>
</dbReference>
<evidence type="ECO:0000256" key="1">
    <source>
        <dbReference type="ARBA" id="ARBA00023015"/>
    </source>
</evidence>
<reference evidence="6 9" key="2">
    <citation type="submission" date="2021-01" db="EMBL/GenBank/DDBJ databases">
        <title>Whole genome shotgun sequence of Actinoplanes lobatus NBRC 12513.</title>
        <authorList>
            <person name="Komaki H."/>
            <person name="Tamura T."/>
        </authorList>
    </citation>
    <scope>NUCLEOTIDE SEQUENCE [LARGE SCALE GENOMIC DNA]</scope>
    <source>
        <strain evidence="6 9">NBRC 12513</strain>
    </source>
</reference>
<evidence type="ECO:0000313" key="6">
    <source>
        <dbReference type="EMBL" id="GIE45353.1"/>
    </source>
</evidence>
<dbReference type="Gene3D" id="1.10.10.60">
    <property type="entry name" value="Homeodomain-like"/>
    <property type="match status" value="1"/>
</dbReference>
<gene>
    <name evidence="6" type="ORF">Alo02nite_82510</name>
    <name evidence="7" type="ORF">BJ964_006185</name>
</gene>
<dbReference type="SUPFAM" id="SSF46689">
    <property type="entry name" value="Homeodomain-like"/>
    <property type="match status" value="1"/>
</dbReference>
<dbReference type="Pfam" id="PF00440">
    <property type="entry name" value="TetR_N"/>
    <property type="match status" value="1"/>
</dbReference>
<protein>
    <submittedName>
        <fullName evidence="7">AcrR family transcriptional regulator</fullName>
    </submittedName>
    <submittedName>
        <fullName evidence="6">TetR family transcriptional regulator</fullName>
    </submittedName>
</protein>
<evidence type="ECO:0000313" key="8">
    <source>
        <dbReference type="Proteomes" id="UP000590511"/>
    </source>
</evidence>
<dbReference type="PROSITE" id="PS50977">
    <property type="entry name" value="HTH_TETR_2"/>
    <property type="match status" value="1"/>
</dbReference>
<dbReference type="EMBL" id="BOMP01000160">
    <property type="protein sequence ID" value="GIE45353.1"/>
    <property type="molecule type" value="Genomic_DNA"/>
</dbReference>
<dbReference type="EMBL" id="JACHNC010000001">
    <property type="protein sequence ID" value="MBB4752024.1"/>
    <property type="molecule type" value="Genomic_DNA"/>
</dbReference>
<evidence type="ECO:0000256" key="2">
    <source>
        <dbReference type="ARBA" id="ARBA00023125"/>
    </source>
</evidence>
<evidence type="ECO:0000313" key="9">
    <source>
        <dbReference type="Proteomes" id="UP000631312"/>
    </source>
</evidence>
<evidence type="ECO:0000256" key="3">
    <source>
        <dbReference type="ARBA" id="ARBA00023163"/>
    </source>
</evidence>
<dbReference type="PANTHER" id="PTHR47506">
    <property type="entry name" value="TRANSCRIPTIONAL REGULATORY PROTEIN"/>
    <property type="match status" value="1"/>
</dbReference>
<organism evidence="7 8">
    <name type="scientific">Actinoplanes lobatus</name>
    <dbReference type="NCBI Taxonomy" id="113568"/>
    <lineage>
        <taxon>Bacteria</taxon>
        <taxon>Bacillati</taxon>
        <taxon>Actinomycetota</taxon>
        <taxon>Actinomycetes</taxon>
        <taxon>Micromonosporales</taxon>
        <taxon>Micromonosporaceae</taxon>
        <taxon>Actinoplanes</taxon>
    </lineage>
</organism>
<dbReference type="InterPro" id="IPR009057">
    <property type="entry name" value="Homeodomain-like_sf"/>
</dbReference>
<reference evidence="7 8" key="1">
    <citation type="submission" date="2020-08" db="EMBL/GenBank/DDBJ databases">
        <title>Sequencing the genomes of 1000 actinobacteria strains.</title>
        <authorList>
            <person name="Klenk H.-P."/>
        </authorList>
    </citation>
    <scope>NUCLEOTIDE SEQUENCE [LARGE SCALE GENOMIC DNA]</scope>
    <source>
        <strain evidence="7 8">DSM 43150</strain>
    </source>
</reference>
<dbReference type="RefSeq" id="WP_188123957.1">
    <property type="nucleotide sequence ID" value="NZ_BOMP01000160.1"/>
</dbReference>
<evidence type="ECO:0000313" key="7">
    <source>
        <dbReference type="EMBL" id="MBB4752024.1"/>
    </source>
</evidence>
<feature type="DNA-binding region" description="H-T-H motif" evidence="4">
    <location>
        <begin position="31"/>
        <end position="50"/>
    </location>
</feature>
<evidence type="ECO:0000259" key="5">
    <source>
        <dbReference type="PROSITE" id="PS50977"/>
    </source>
</evidence>
<proteinExistence type="predicted"/>
<dbReference type="Gene3D" id="1.10.357.10">
    <property type="entry name" value="Tetracycline Repressor, domain 2"/>
    <property type="match status" value="1"/>
</dbReference>
<feature type="domain" description="HTH tetR-type" evidence="5">
    <location>
        <begin position="8"/>
        <end position="68"/>
    </location>
</feature>
<dbReference type="Proteomes" id="UP000631312">
    <property type="component" value="Unassembled WGS sequence"/>
</dbReference>
<dbReference type="InterPro" id="IPR023772">
    <property type="entry name" value="DNA-bd_HTH_TetR-type_CS"/>
</dbReference>
<sequence length="197" mass="20370">MAMGRPRAFDTGAAVDGAMRVFWAKGYDGATMTDLCAATGLQPGSVYAAFGSKQGLFGQAVRHYIDDVVTYSAAAMREPTAGAIVRAWLNGAVESTTGETTPAGCLLVQGALTGGEAATLLAAQRRTGEGLLAQRFAELRDQGGLPPTADPAAIASYVFALAQGIAVQAASGATRDELHAMVTLFTARLPWETAKED</sequence>
<comment type="caution">
    <text evidence="7">The sequence shown here is derived from an EMBL/GenBank/DDBJ whole genome shotgun (WGS) entry which is preliminary data.</text>
</comment>
<dbReference type="AlphaFoldDB" id="A0A7W7HK59"/>
<name>A0A7W7HK59_9ACTN</name>